<organism evidence="6 7">
    <name type="scientific">Corallococcus sicarius</name>
    <dbReference type="NCBI Taxonomy" id="2316726"/>
    <lineage>
        <taxon>Bacteria</taxon>
        <taxon>Pseudomonadati</taxon>
        <taxon>Myxococcota</taxon>
        <taxon>Myxococcia</taxon>
        <taxon>Myxococcales</taxon>
        <taxon>Cystobacterineae</taxon>
        <taxon>Myxococcaceae</taxon>
        <taxon>Corallococcus</taxon>
    </lineage>
</organism>
<evidence type="ECO:0000256" key="3">
    <source>
        <dbReference type="ARBA" id="ARBA00023002"/>
    </source>
</evidence>
<keyword evidence="7" id="KW-1185">Reference proteome</keyword>
<dbReference type="Proteomes" id="UP000273405">
    <property type="component" value="Unassembled WGS sequence"/>
</dbReference>
<dbReference type="GO" id="GO:0046872">
    <property type="term" value="F:metal ion binding"/>
    <property type="evidence" value="ECO:0007669"/>
    <property type="project" value="UniProtKB-KW"/>
</dbReference>
<evidence type="ECO:0000256" key="2">
    <source>
        <dbReference type="ARBA" id="ARBA00022723"/>
    </source>
</evidence>
<dbReference type="GO" id="GO:0016121">
    <property type="term" value="P:carotene catabolic process"/>
    <property type="evidence" value="ECO:0007669"/>
    <property type="project" value="TreeGrafter"/>
</dbReference>
<dbReference type="EMBL" id="RAWG01000082">
    <property type="protein sequence ID" value="RKH42662.1"/>
    <property type="molecule type" value="Genomic_DNA"/>
</dbReference>
<feature type="binding site" evidence="5">
    <location>
        <position position="300"/>
    </location>
    <ligand>
        <name>Fe cation</name>
        <dbReference type="ChEBI" id="CHEBI:24875"/>
        <note>catalytic</note>
    </ligand>
</feature>
<feature type="binding site" evidence="5">
    <location>
        <position position="478"/>
    </location>
    <ligand>
        <name>Fe cation</name>
        <dbReference type="ChEBI" id="CHEBI:24875"/>
        <note>catalytic</note>
    </ligand>
</feature>
<dbReference type="AlphaFoldDB" id="A0A3A8NRQ6"/>
<proteinExistence type="inferred from homology"/>
<comment type="cofactor">
    <cofactor evidence="5">
        <name>Fe(2+)</name>
        <dbReference type="ChEBI" id="CHEBI:29033"/>
    </cofactor>
    <text evidence="5">Binds 1 Fe(2+) ion per subunit.</text>
</comment>
<comment type="similarity">
    <text evidence="1">Belongs to the carotenoid oxygenase family.</text>
</comment>
<dbReference type="PANTHER" id="PTHR10543:SF89">
    <property type="entry name" value="CAROTENOID 9,10(9',10')-CLEAVAGE DIOXYGENASE 1"/>
    <property type="match status" value="1"/>
</dbReference>
<dbReference type="RefSeq" id="WP_120625987.1">
    <property type="nucleotide sequence ID" value="NZ_RAWG01000082.1"/>
</dbReference>
<dbReference type="GO" id="GO:0010436">
    <property type="term" value="F:carotenoid dioxygenase activity"/>
    <property type="evidence" value="ECO:0007669"/>
    <property type="project" value="TreeGrafter"/>
</dbReference>
<evidence type="ECO:0000256" key="5">
    <source>
        <dbReference type="PIRSR" id="PIRSR604294-1"/>
    </source>
</evidence>
<dbReference type="OrthoDB" id="6636843at2"/>
<reference evidence="7" key="1">
    <citation type="submission" date="2018-09" db="EMBL/GenBank/DDBJ databases">
        <authorList>
            <person name="Livingstone P.G."/>
            <person name="Whitworth D.E."/>
        </authorList>
    </citation>
    <scope>NUCLEOTIDE SEQUENCE [LARGE SCALE GENOMIC DNA]</scope>
    <source>
        <strain evidence="7">CA040B</strain>
    </source>
</reference>
<evidence type="ECO:0000256" key="1">
    <source>
        <dbReference type="ARBA" id="ARBA00006787"/>
    </source>
</evidence>
<accession>A0A3A8NRQ6</accession>
<name>A0A3A8NRQ6_9BACT</name>
<evidence type="ECO:0000313" key="7">
    <source>
        <dbReference type="Proteomes" id="UP000273405"/>
    </source>
</evidence>
<comment type="caution">
    <text evidence="6">The sequence shown here is derived from an EMBL/GenBank/DDBJ whole genome shotgun (WGS) entry which is preliminary data.</text>
</comment>
<evidence type="ECO:0000313" key="6">
    <source>
        <dbReference type="EMBL" id="RKH42662.1"/>
    </source>
</evidence>
<dbReference type="PROSITE" id="PS51318">
    <property type="entry name" value="TAT"/>
    <property type="match status" value="1"/>
</dbReference>
<dbReference type="InterPro" id="IPR004294">
    <property type="entry name" value="Carotenoid_Oase"/>
</dbReference>
<keyword evidence="3" id="KW-0560">Oxidoreductase</keyword>
<evidence type="ECO:0000256" key="4">
    <source>
        <dbReference type="ARBA" id="ARBA00023004"/>
    </source>
</evidence>
<dbReference type="PANTHER" id="PTHR10543">
    <property type="entry name" value="BETA-CAROTENE DIOXYGENASE"/>
    <property type="match status" value="1"/>
</dbReference>
<dbReference type="Pfam" id="PF03055">
    <property type="entry name" value="RPE65"/>
    <property type="match status" value="1"/>
</dbReference>
<feature type="binding site" evidence="5">
    <location>
        <position position="187"/>
    </location>
    <ligand>
        <name>Fe cation</name>
        <dbReference type="ChEBI" id="CHEBI:24875"/>
        <note>catalytic</note>
    </ligand>
</feature>
<keyword evidence="4 5" id="KW-0408">Iron</keyword>
<feature type="binding site" evidence="5">
    <location>
        <position position="237"/>
    </location>
    <ligand>
        <name>Fe cation</name>
        <dbReference type="ChEBI" id="CHEBI:24875"/>
        <note>catalytic</note>
    </ligand>
</feature>
<dbReference type="InterPro" id="IPR006311">
    <property type="entry name" value="TAT_signal"/>
</dbReference>
<keyword evidence="2 5" id="KW-0479">Metal-binding</keyword>
<gene>
    <name evidence="6" type="ORF">D7X12_15150</name>
</gene>
<dbReference type="PROSITE" id="PS51257">
    <property type="entry name" value="PROKAR_LIPOPROTEIN"/>
    <property type="match status" value="1"/>
</dbReference>
<sequence>MDRRTLLQGMGAALLAGCASGPRPAAAPTAAPDWALGWRSVTADTLAPVEARVRGRFPDALHGTLYRNGPARLERAGQRVRHWFDGDGMVQALRVSPRGVTHHGRFVSTFKFQHEERLGHYALGTPELPARGNDAYNTSNTSVLMVGGELLALWEAGSAYRLDPATLETLGTKDWSPELTGVPFSAHPLPERDGSYWNFGIAPYAGDQGLMLLYHFSADGRMLQFASHPMPIPGYAHAFVQTERHLIVVLAPLLWDGKRGVTWFDKEAWQPELGTTVFVVDKADLTRVVRRELPAGFVFHFGHAWEDGDRLRAYACWYEDSHFMHQTLEQDSQGRGNGHPPARLAQLEIPLGTGEGRIIRSPYSAEFPVVDPRVPGRRGSTHFVTLEEEDTPLPHGGVIARIDVEHGKVQRFDYGAGIIAEEHLFVPSGPREGQGWLLGTSLDCTRGQTRLAAFDAEHLDDGPVAMATLPRALPLGFHGTFLKG</sequence>
<protein>
    <submittedName>
        <fullName evidence="6">Carotenoid oxygenase</fullName>
    </submittedName>
</protein>